<evidence type="ECO:0000313" key="3">
    <source>
        <dbReference type="EMBL" id="CEM15074.1"/>
    </source>
</evidence>
<feature type="region of interest" description="Disordered" evidence="1">
    <location>
        <begin position="93"/>
        <end position="123"/>
    </location>
</feature>
<dbReference type="Pfam" id="PF02338">
    <property type="entry name" value="OTU"/>
    <property type="match status" value="1"/>
</dbReference>
<name>A0A0G4FM65_9ALVE</name>
<dbReference type="AlphaFoldDB" id="A0A0G4FM65"/>
<dbReference type="EMBL" id="CDMZ01000474">
    <property type="protein sequence ID" value="CEM15074.1"/>
    <property type="molecule type" value="Genomic_DNA"/>
</dbReference>
<feature type="compositionally biased region" description="Basic and acidic residues" evidence="1">
    <location>
        <begin position="57"/>
        <end position="71"/>
    </location>
</feature>
<accession>A0A0G4FM65</accession>
<protein>
    <recommendedName>
        <fullName evidence="2">OTU domain-containing protein</fullName>
    </recommendedName>
</protein>
<feature type="region of interest" description="Disordered" evidence="1">
    <location>
        <begin position="22"/>
        <end position="76"/>
    </location>
</feature>
<organism evidence="3">
    <name type="scientific">Chromera velia CCMP2878</name>
    <dbReference type="NCBI Taxonomy" id="1169474"/>
    <lineage>
        <taxon>Eukaryota</taxon>
        <taxon>Sar</taxon>
        <taxon>Alveolata</taxon>
        <taxon>Colpodellida</taxon>
        <taxon>Chromeraceae</taxon>
        <taxon>Chromera</taxon>
    </lineage>
</organism>
<reference evidence="3" key="1">
    <citation type="submission" date="2014-11" db="EMBL/GenBank/DDBJ databases">
        <authorList>
            <person name="Otto D Thomas"/>
            <person name="Naeem Raeece"/>
        </authorList>
    </citation>
    <scope>NUCLEOTIDE SEQUENCE</scope>
</reference>
<dbReference type="CDD" id="cd22744">
    <property type="entry name" value="OTU"/>
    <property type="match status" value="1"/>
</dbReference>
<gene>
    <name evidence="3" type="ORF">Cvel_3511</name>
</gene>
<dbReference type="Gene3D" id="3.90.70.80">
    <property type="match status" value="1"/>
</dbReference>
<feature type="domain" description="OTU" evidence="2">
    <location>
        <begin position="136"/>
        <end position="232"/>
    </location>
</feature>
<sequence length="274" mass="30150">MGQHVSTACTCVKGTLTCAQTENRMKKKRGKAVHDSKARKPQGPSQLEIRERKKQKTKDTRKEADDKRDDDGALPSACGVPLDSCEVASCNSSQSWSSSKQEKEGSSADGQPEARAQNDPHNAPNVQWYLVDWEEADGNCLPRAIGRILGLTHREVRKIMCAILKSTPWDELGVPGVDWHDPNLARMQLELADNVTVGSPEAYVKYMKKDGKYGGEVELRALAFRYRVCIDVWDLKPDGVLRATYIRPPEAPQGGLGTRRKRGGSCAGASTTTI</sequence>
<evidence type="ECO:0000259" key="2">
    <source>
        <dbReference type="Pfam" id="PF02338"/>
    </source>
</evidence>
<feature type="region of interest" description="Disordered" evidence="1">
    <location>
        <begin position="252"/>
        <end position="274"/>
    </location>
</feature>
<evidence type="ECO:0000256" key="1">
    <source>
        <dbReference type="SAM" id="MobiDB-lite"/>
    </source>
</evidence>
<dbReference type="VEuPathDB" id="CryptoDB:Cvel_3511"/>
<dbReference type="InterPro" id="IPR003323">
    <property type="entry name" value="OTU_dom"/>
</dbReference>
<proteinExistence type="predicted"/>